<dbReference type="Ensembl" id="ENSSLUT00000012633.1">
    <property type="protein sequence ID" value="ENSSLUP00000012219.1"/>
    <property type="gene ID" value="ENSSLUG00000005802.1"/>
</dbReference>
<reference evidence="1" key="2">
    <citation type="submission" date="2025-09" db="UniProtKB">
        <authorList>
            <consortium name="Ensembl"/>
        </authorList>
    </citation>
    <scope>IDENTIFICATION</scope>
</reference>
<organism evidence="1 2">
    <name type="scientific">Sander lucioperca</name>
    <name type="common">Pike-perch</name>
    <name type="synonym">Perca lucioperca</name>
    <dbReference type="NCBI Taxonomy" id="283035"/>
    <lineage>
        <taxon>Eukaryota</taxon>
        <taxon>Metazoa</taxon>
        <taxon>Chordata</taxon>
        <taxon>Craniata</taxon>
        <taxon>Vertebrata</taxon>
        <taxon>Euteleostomi</taxon>
        <taxon>Actinopterygii</taxon>
        <taxon>Neopterygii</taxon>
        <taxon>Teleostei</taxon>
        <taxon>Neoteleostei</taxon>
        <taxon>Acanthomorphata</taxon>
        <taxon>Eupercaria</taxon>
        <taxon>Perciformes</taxon>
        <taxon>Percoidei</taxon>
        <taxon>Percidae</taxon>
        <taxon>Luciopercinae</taxon>
        <taxon>Sander</taxon>
    </lineage>
</organism>
<dbReference type="Gene3D" id="3.30.2410.10">
    <property type="entry name" value="Hect, E3 ligase catalytic domain"/>
    <property type="match status" value="1"/>
</dbReference>
<dbReference type="Proteomes" id="UP000694568">
    <property type="component" value="Unplaced"/>
</dbReference>
<protein>
    <recommendedName>
        <fullName evidence="3">HECT domain-containing protein</fullName>
    </recommendedName>
</protein>
<proteinExistence type="predicted"/>
<name>A0A8C9XN63_SANLU</name>
<accession>A0A8C9XN63</accession>
<keyword evidence="2" id="KW-1185">Reference proteome</keyword>
<evidence type="ECO:0000313" key="1">
    <source>
        <dbReference type="Ensembl" id="ENSSLUP00000012219.1"/>
    </source>
</evidence>
<sequence length="199" mass="22711">MDCGYTGKIDMEHKENILRAIGLHVMTKRMHMLQQLREGLDIYGFSQVMQAKKSAAVCLSPETTSRYVDSHYITSHLAPEMSERGCNKYHKETQILEHFQDLLHELEDATSEDITTVPSVMQWITGHAHRHLLSDCQNFKITVKFDHDCHKMPNHTICYPTVSACTDTIKFPVAHMSDYGSFKNVMTTAIKYGAGFDRA</sequence>
<dbReference type="GeneTree" id="ENSGT00970000193647"/>
<dbReference type="AlphaFoldDB" id="A0A8C9XN63"/>
<evidence type="ECO:0008006" key="3">
    <source>
        <dbReference type="Google" id="ProtNLM"/>
    </source>
</evidence>
<evidence type="ECO:0000313" key="2">
    <source>
        <dbReference type="Proteomes" id="UP000694568"/>
    </source>
</evidence>
<reference evidence="1" key="1">
    <citation type="submission" date="2025-08" db="UniProtKB">
        <authorList>
            <consortium name="Ensembl"/>
        </authorList>
    </citation>
    <scope>IDENTIFICATION</scope>
</reference>